<feature type="compositionally biased region" description="Polar residues" evidence="1">
    <location>
        <begin position="67"/>
        <end position="77"/>
    </location>
</feature>
<protein>
    <submittedName>
        <fullName evidence="3">Uncharacterized protein</fullName>
    </submittedName>
</protein>
<dbReference type="Proteomes" id="UP000017836">
    <property type="component" value="Unassembled WGS sequence"/>
</dbReference>
<feature type="transmembrane region" description="Helical" evidence="2">
    <location>
        <begin position="523"/>
        <end position="544"/>
    </location>
</feature>
<feature type="transmembrane region" description="Helical" evidence="2">
    <location>
        <begin position="406"/>
        <end position="427"/>
    </location>
</feature>
<accession>W1P336</accession>
<proteinExistence type="predicted"/>
<dbReference type="InterPro" id="IPR004158">
    <property type="entry name" value="DUF247_pln"/>
</dbReference>
<feature type="region of interest" description="Disordered" evidence="1">
    <location>
        <begin position="58"/>
        <end position="83"/>
    </location>
</feature>
<evidence type="ECO:0000256" key="1">
    <source>
        <dbReference type="SAM" id="MobiDB-lite"/>
    </source>
</evidence>
<dbReference type="eggNOG" id="ENOG502QR4P">
    <property type="taxonomic scope" value="Eukaryota"/>
</dbReference>
<gene>
    <name evidence="3" type="ORF">AMTR_s00045p00089710</name>
</gene>
<dbReference type="PANTHER" id="PTHR31170">
    <property type="entry name" value="BNAC04G53230D PROTEIN"/>
    <property type="match status" value="1"/>
</dbReference>
<evidence type="ECO:0000313" key="3">
    <source>
        <dbReference type="EMBL" id="ERN02001.1"/>
    </source>
</evidence>
<evidence type="ECO:0000313" key="4">
    <source>
        <dbReference type="Proteomes" id="UP000017836"/>
    </source>
</evidence>
<reference evidence="4" key="1">
    <citation type="journal article" date="2013" name="Science">
        <title>The Amborella genome and the evolution of flowering plants.</title>
        <authorList>
            <consortium name="Amborella Genome Project"/>
        </authorList>
    </citation>
    <scope>NUCLEOTIDE SEQUENCE [LARGE SCALE GENOMIC DNA]</scope>
</reference>
<keyword evidence="2" id="KW-1133">Transmembrane helix</keyword>
<sequence>MQGTWVQKKALEAGEGEGRVLWRWVQKKPVEIAEGSTVMVKDDTTLWAWVPKPLKLGGRSITEEETPTSTKNGSNGDPSPVSVSVVSVTTEGSPHMATKTRPWIYRVPVQIKKLNCKAYTPSVLKLGPLHTEQDIRGERLKIAALERVLSRSGQSRKYYTDVVGGHYNKVVAFYEGLDPIMSGEQLIDKMVVDGFFVLEMMRGEMIGGFTKLGYASDHLIFGASVQASHLPHVKRDMLLLENQIPFMVLEVLKEAEHRDEPDLNVLIFWFLESIYLGRGEPDMYKGTLHLLDALHRHLTVRPRGSYQSQGTFIDSIWTTIQRGQGLMREKILGAKDSKTTADSFRKMFNTKSRQDRRAKQAIPLASPRQGRVSRVWDLREIGIKIEGKDTGSLKGMEFHKSMHQGAILTLPILLVNDIMEILLLNLVLYELLHTQLECAIISYVKFMRDLVRSEEDVRVLCSSKVLVNELEGEAHVVSFFNGLCHFAITSISGDTHDVLMLRRSINNYSQPVWTKWRNLVHTYFSVFFLLTLVQTIYAILAYHLKPSS</sequence>
<dbReference type="OrthoDB" id="1846188at2759"/>
<evidence type="ECO:0000256" key="2">
    <source>
        <dbReference type="SAM" id="Phobius"/>
    </source>
</evidence>
<dbReference type="EMBL" id="KI394661">
    <property type="protein sequence ID" value="ERN02001.1"/>
    <property type="molecule type" value="Genomic_DNA"/>
</dbReference>
<organism evidence="3 4">
    <name type="scientific">Amborella trichopoda</name>
    <dbReference type="NCBI Taxonomy" id="13333"/>
    <lineage>
        <taxon>Eukaryota</taxon>
        <taxon>Viridiplantae</taxon>
        <taxon>Streptophyta</taxon>
        <taxon>Embryophyta</taxon>
        <taxon>Tracheophyta</taxon>
        <taxon>Spermatophyta</taxon>
        <taxon>Magnoliopsida</taxon>
        <taxon>Amborellales</taxon>
        <taxon>Amborellaceae</taxon>
        <taxon>Amborella</taxon>
    </lineage>
</organism>
<keyword evidence="2" id="KW-0472">Membrane</keyword>
<dbReference type="AlphaFoldDB" id="W1P336"/>
<dbReference type="OMA" id="MEVEAYM"/>
<dbReference type="PANTHER" id="PTHR31170:SF25">
    <property type="entry name" value="BNAA09G04570D PROTEIN"/>
    <property type="match status" value="1"/>
</dbReference>
<dbReference type="HOGENOM" id="CLU_520105_0_0_1"/>
<dbReference type="Pfam" id="PF03140">
    <property type="entry name" value="DUF247"/>
    <property type="match status" value="1"/>
</dbReference>
<dbReference type="Gramene" id="ERN02001">
    <property type="protein sequence ID" value="ERN02001"/>
    <property type="gene ID" value="AMTR_s00045p00089710"/>
</dbReference>
<name>W1P336_AMBTC</name>
<keyword evidence="4" id="KW-1185">Reference proteome</keyword>
<keyword evidence="2" id="KW-0812">Transmembrane</keyword>